<evidence type="ECO:0008006" key="4">
    <source>
        <dbReference type="Google" id="ProtNLM"/>
    </source>
</evidence>
<evidence type="ECO:0000256" key="1">
    <source>
        <dbReference type="SAM" id="SignalP"/>
    </source>
</evidence>
<accession>A0A2D0N8W8</accession>
<dbReference type="OrthoDB" id="4021042at2"/>
<protein>
    <recommendedName>
        <fullName evidence="4">T9SS type A sorting domain-containing protein</fullName>
    </recommendedName>
</protein>
<comment type="caution">
    <text evidence="2">The sequence shown here is derived from an EMBL/GenBank/DDBJ whole genome shotgun (WGS) entry which is preliminary data.</text>
</comment>
<organism evidence="2 3">
    <name type="scientific">Flavilitoribacter nigricans (strain ATCC 23147 / DSM 23189 / NBRC 102662 / NCIMB 1420 / SS-2)</name>
    <name type="common">Lewinella nigricans</name>
    <dbReference type="NCBI Taxonomy" id="1122177"/>
    <lineage>
        <taxon>Bacteria</taxon>
        <taxon>Pseudomonadati</taxon>
        <taxon>Bacteroidota</taxon>
        <taxon>Saprospiria</taxon>
        <taxon>Saprospirales</taxon>
        <taxon>Lewinellaceae</taxon>
        <taxon>Flavilitoribacter</taxon>
    </lineage>
</organism>
<dbReference type="RefSeq" id="WP_099151898.1">
    <property type="nucleotide sequence ID" value="NZ_PDUD01000024.1"/>
</dbReference>
<reference evidence="2 3" key="1">
    <citation type="submission" date="2017-10" db="EMBL/GenBank/DDBJ databases">
        <title>The draft genome sequence of Lewinella nigricans NBRC 102662.</title>
        <authorList>
            <person name="Wang K."/>
        </authorList>
    </citation>
    <scope>NUCLEOTIDE SEQUENCE [LARGE SCALE GENOMIC DNA]</scope>
    <source>
        <strain evidence="2 3">NBRC 102662</strain>
    </source>
</reference>
<name>A0A2D0N8W8_FLAN2</name>
<feature type="chain" id="PRO_5012022530" description="T9SS type A sorting domain-containing protein" evidence="1">
    <location>
        <begin position="20"/>
        <end position="222"/>
    </location>
</feature>
<proteinExistence type="predicted"/>
<evidence type="ECO:0000313" key="3">
    <source>
        <dbReference type="Proteomes" id="UP000223913"/>
    </source>
</evidence>
<dbReference type="Proteomes" id="UP000223913">
    <property type="component" value="Unassembled WGS sequence"/>
</dbReference>
<keyword evidence="1" id="KW-0732">Signal</keyword>
<keyword evidence="3" id="KW-1185">Reference proteome</keyword>
<dbReference type="EMBL" id="PDUD01000024">
    <property type="protein sequence ID" value="PHN04838.1"/>
    <property type="molecule type" value="Genomic_DNA"/>
</dbReference>
<dbReference type="AlphaFoldDB" id="A0A2D0N8W8"/>
<feature type="signal peptide" evidence="1">
    <location>
        <begin position="1"/>
        <end position="19"/>
    </location>
</feature>
<evidence type="ECO:0000313" key="2">
    <source>
        <dbReference type="EMBL" id="PHN04838.1"/>
    </source>
</evidence>
<sequence>MKHLFLLLCTLSLLTAVQAQPYGITGLAIDPAAPNEQDSVRALVATIFSTQQNLFAVEDTLINDTVYLDLHFCGGTLPAIDVREDTVQLGVFPVGDYQLVCTVSEYVVAIDEEGMLADTCALDTLYRDTLAFRVDLLDAVERLVPPGFRLAPNPAADHFRLSLDTPLRSVRLWSAGGRAVHEWRQLSGSQHYLDLPDLPQGIYYLEMQFFNRKPFWERLIIR</sequence>
<gene>
    <name evidence="2" type="ORF">CRP01_20220</name>
</gene>